<proteinExistence type="predicted"/>
<name>A0AAF0IFP4_9EURO</name>
<keyword evidence="3" id="KW-1185">Reference proteome</keyword>
<gene>
    <name evidence="2" type="ORF">PRK78_000292</name>
</gene>
<organism evidence="2 3">
    <name type="scientific">Emydomyces testavorans</name>
    <dbReference type="NCBI Taxonomy" id="2070801"/>
    <lineage>
        <taxon>Eukaryota</taxon>
        <taxon>Fungi</taxon>
        <taxon>Dikarya</taxon>
        <taxon>Ascomycota</taxon>
        <taxon>Pezizomycotina</taxon>
        <taxon>Eurotiomycetes</taxon>
        <taxon>Eurotiomycetidae</taxon>
        <taxon>Onygenales</taxon>
        <taxon>Nannizziopsiaceae</taxon>
        <taxon>Emydomyces</taxon>
    </lineage>
</organism>
<protein>
    <submittedName>
        <fullName evidence="2">Uncharacterized protein</fullName>
    </submittedName>
</protein>
<reference evidence="2" key="1">
    <citation type="submission" date="2023-03" db="EMBL/GenBank/DDBJ databases">
        <title>Emydomyces testavorans Genome Sequence.</title>
        <authorList>
            <person name="Hoyer L."/>
        </authorList>
    </citation>
    <scope>NUCLEOTIDE SEQUENCE</scope>
    <source>
        <strain evidence="2">16-2883</strain>
    </source>
</reference>
<evidence type="ECO:0000313" key="3">
    <source>
        <dbReference type="Proteomes" id="UP001219355"/>
    </source>
</evidence>
<evidence type="ECO:0000256" key="1">
    <source>
        <dbReference type="SAM" id="MobiDB-lite"/>
    </source>
</evidence>
<feature type="region of interest" description="Disordered" evidence="1">
    <location>
        <begin position="79"/>
        <end position="109"/>
    </location>
</feature>
<accession>A0AAF0IFP4</accession>
<dbReference type="AlphaFoldDB" id="A0AAF0IFP4"/>
<evidence type="ECO:0000313" key="2">
    <source>
        <dbReference type="EMBL" id="WEW54866.1"/>
    </source>
</evidence>
<dbReference type="Proteomes" id="UP001219355">
    <property type="component" value="Chromosome 1"/>
</dbReference>
<sequence length="145" mass="15144">MGLNNNAQTLRIAAPAARPIGANHPFHYANRVQPTPRAANPMPTILMQVTPMASAVRAAAPPPSRGVFIGVFVPPPGGRGRGVPAPSAVAPSRGDSQGGGCGNGSPTKHLAKPLRVADCAQHTQKQNLIKNKKDQFTDKTFEKAN</sequence>
<dbReference type="EMBL" id="CP120627">
    <property type="protein sequence ID" value="WEW54866.1"/>
    <property type="molecule type" value="Genomic_DNA"/>
</dbReference>